<gene>
    <name evidence="1" type="ORF">SAMN05421850_110100</name>
</gene>
<dbReference type="OrthoDB" id="7810029at2"/>
<dbReference type="InterPro" id="IPR054197">
    <property type="entry name" value="DUF6902"/>
</dbReference>
<dbReference type="RefSeq" id="WP_090030027.1">
    <property type="nucleotide sequence ID" value="NZ_FNEB01000010.1"/>
</dbReference>
<dbReference type="EMBL" id="FNEB01000010">
    <property type="protein sequence ID" value="SDJ23428.1"/>
    <property type="molecule type" value="Genomic_DNA"/>
</dbReference>
<protein>
    <submittedName>
        <fullName evidence="1">Uncharacterized protein</fullName>
    </submittedName>
</protein>
<accession>A0A1G8S2G5</accession>
<name>A0A1G8S2G5_9RHOB</name>
<proteinExistence type="predicted"/>
<organism evidence="1 2">
    <name type="scientific">Lutimaribacter saemankumensis</name>
    <dbReference type="NCBI Taxonomy" id="490829"/>
    <lineage>
        <taxon>Bacteria</taxon>
        <taxon>Pseudomonadati</taxon>
        <taxon>Pseudomonadota</taxon>
        <taxon>Alphaproteobacteria</taxon>
        <taxon>Rhodobacterales</taxon>
        <taxon>Roseobacteraceae</taxon>
        <taxon>Lutimaribacter</taxon>
    </lineage>
</organism>
<keyword evidence="2" id="KW-1185">Reference proteome</keyword>
<dbReference type="Pfam" id="PF21843">
    <property type="entry name" value="DUF6902"/>
    <property type="match status" value="1"/>
</dbReference>
<dbReference type="AlphaFoldDB" id="A0A1G8S2G5"/>
<dbReference type="Proteomes" id="UP000199340">
    <property type="component" value="Unassembled WGS sequence"/>
</dbReference>
<evidence type="ECO:0000313" key="1">
    <source>
        <dbReference type="EMBL" id="SDJ23428.1"/>
    </source>
</evidence>
<evidence type="ECO:0000313" key="2">
    <source>
        <dbReference type="Proteomes" id="UP000199340"/>
    </source>
</evidence>
<reference evidence="1 2" key="1">
    <citation type="submission" date="2016-10" db="EMBL/GenBank/DDBJ databases">
        <authorList>
            <person name="de Groot N.N."/>
        </authorList>
    </citation>
    <scope>NUCLEOTIDE SEQUENCE [LARGE SCALE GENOMIC DNA]</scope>
    <source>
        <strain evidence="1 2">DSM 28010</strain>
    </source>
</reference>
<sequence>MAQVIAFRPRGGDGVAGPAALVASVVNGRRSHEDVFWLKENAELLNVLESAGQGDANLLTPYAPHAAALPERLRFFPQYYRFLLSIALDLDDMGVPGVDSDAMARFVAKTRLFDSELSDLQRAEARRLLARRAMHGAVRDPGLDGRLLSFAARSGTFALPNRKAAYELTHIVFYLTEYGRRDAALGDEVSKSLHFAGLVALLEHNADLLAEICIAMLFTGAEPPAAWLAFVEGRRRASRITTGAQTQLPDTYHDWLMAEWARALSVGGLVGGGVTPGAFGFYVAPPDGPLRVLSNALLQSTRARSPDWPRMRLSVLADIGGQGRATLRLAEASGDLFDEFFVHFARTGRVGAG</sequence>
<dbReference type="STRING" id="490829.SAMN05421850_110100"/>